<evidence type="ECO:0000259" key="2">
    <source>
        <dbReference type="Pfam" id="PF22456"/>
    </source>
</evidence>
<dbReference type="AlphaFoldDB" id="A0A8E2FAU2"/>
<dbReference type="Proteomes" id="UP000250140">
    <property type="component" value="Unassembled WGS sequence"/>
</dbReference>
<keyword evidence="1" id="KW-0479">Metal-binding</keyword>
<organism evidence="3 4">
    <name type="scientific">Glonium stellatum</name>
    <dbReference type="NCBI Taxonomy" id="574774"/>
    <lineage>
        <taxon>Eukaryota</taxon>
        <taxon>Fungi</taxon>
        <taxon>Dikarya</taxon>
        <taxon>Ascomycota</taxon>
        <taxon>Pezizomycotina</taxon>
        <taxon>Dothideomycetes</taxon>
        <taxon>Pleosporomycetidae</taxon>
        <taxon>Gloniales</taxon>
        <taxon>Gloniaceae</taxon>
        <taxon>Glonium</taxon>
    </lineage>
</organism>
<dbReference type="GO" id="GO:0043171">
    <property type="term" value="P:peptide catabolic process"/>
    <property type="evidence" value="ECO:0007669"/>
    <property type="project" value="TreeGrafter"/>
</dbReference>
<dbReference type="InterPro" id="IPR011249">
    <property type="entry name" value="Metalloenz_LuxS/M16"/>
</dbReference>
<keyword evidence="4" id="KW-1185">Reference proteome</keyword>
<dbReference type="EMBL" id="KV748673">
    <property type="protein sequence ID" value="OCL13765.1"/>
    <property type="molecule type" value="Genomic_DNA"/>
</dbReference>
<evidence type="ECO:0000313" key="4">
    <source>
        <dbReference type="Proteomes" id="UP000250140"/>
    </source>
</evidence>
<gene>
    <name evidence="3" type="ORF">AOQ84DRAFT_257711</name>
</gene>
<dbReference type="Pfam" id="PF22456">
    <property type="entry name" value="PqqF-like_C_4"/>
    <property type="match status" value="1"/>
</dbReference>
<dbReference type="Gene3D" id="3.30.830.10">
    <property type="entry name" value="Metalloenzyme, LuxS/M16 peptidase-like"/>
    <property type="match status" value="1"/>
</dbReference>
<dbReference type="GO" id="GO:0046872">
    <property type="term" value="F:metal ion binding"/>
    <property type="evidence" value="ECO:0007669"/>
    <property type="project" value="UniProtKB-KW"/>
</dbReference>
<dbReference type="GO" id="GO:0005829">
    <property type="term" value="C:cytosol"/>
    <property type="evidence" value="ECO:0007669"/>
    <property type="project" value="TreeGrafter"/>
</dbReference>
<feature type="non-terminal residue" evidence="3">
    <location>
        <position position="214"/>
    </location>
</feature>
<evidence type="ECO:0000256" key="1">
    <source>
        <dbReference type="ARBA" id="ARBA00022723"/>
    </source>
</evidence>
<dbReference type="GO" id="GO:0005739">
    <property type="term" value="C:mitochondrion"/>
    <property type="evidence" value="ECO:0007669"/>
    <property type="project" value="TreeGrafter"/>
</dbReference>
<accession>A0A8E2FAU2</accession>
<reference evidence="3 4" key="1">
    <citation type="journal article" date="2016" name="Nat. Commun.">
        <title>Ectomycorrhizal ecology is imprinted in the genome of the dominant symbiotic fungus Cenococcum geophilum.</title>
        <authorList>
            <consortium name="DOE Joint Genome Institute"/>
            <person name="Peter M."/>
            <person name="Kohler A."/>
            <person name="Ohm R.A."/>
            <person name="Kuo A."/>
            <person name="Krutzmann J."/>
            <person name="Morin E."/>
            <person name="Arend M."/>
            <person name="Barry K.W."/>
            <person name="Binder M."/>
            <person name="Choi C."/>
            <person name="Clum A."/>
            <person name="Copeland A."/>
            <person name="Grisel N."/>
            <person name="Haridas S."/>
            <person name="Kipfer T."/>
            <person name="LaButti K."/>
            <person name="Lindquist E."/>
            <person name="Lipzen A."/>
            <person name="Maire R."/>
            <person name="Meier B."/>
            <person name="Mihaltcheva S."/>
            <person name="Molinier V."/>
            <person name="Murat C."/>
            <person name="Poggeler S."/>
            <person name="Quandt C.A."/>
            <person name="Sperisen C."/>
            <person name="Tritt A."/>
            <person name="Tisserant E."/>
            <person name="Crous P.W."/>
            <person name="Henrissat B."/>
            <person name="Nehls U."/>
            <person name="Egli S."/>
            <person name="Spatafora J.W."/>
            <person name="Grigoriev I.V."/>
            <person name="Martin F.M."/>
        </authorList>
    </citation>
    <scope>NUCLEOTIDE SEQUENCE [LARGE SCALE GENOMIC DNA]</scope>
    <source>
        <strain evidence="3 4">CBS 207.34</strain>
    </source>
</reference>
<dbReference type="PANTHER" id="PTHR43690">
    <property type="entry name" value="NARDILYSIN"/>
    <property type="match status" value="1"/>
</dbReference>
<feature type="domain" description="Coenzyme PQQ synthesis protein F-like C-terminal lobe" evidence="2">
    <location>
        <begin position="61"/>
        <end position="159"/>
    </location>
</feature>
<dbReference type="GO" id="GO:0004222">
    <property type="term" value="F:metalloendopeptidase activity"/>
    <property type="evidence" value="ECO:0007669"/>
    <property type="project" value="TreeGrafter"/>
</dbReference>
<name>A0A8E2FAU2_9PEZI</name>
<dbReference type="InterPro" id="IPR054734">
    <property type="entry name" value="PqqF-like_C_4"/>
</dbReference>
<dbReference type="OrthoDB" id="952271at2759"/>
<dbReference type="InterPro" id="IPR050626">
    <property type="entry name" value="Peptidase_M16"/>
</dbReference>
<dbReference type="SUPFAM" id="SSF63411">
    <property type="entry name" value="LuxS/MPP-like metallohydrolase"/>
    <property type="match status" value="1"/>
</dbReference>
<protein>
    <recommendedName>
        <fullName evidence="2">Coenzyme PQQ synthesis protein F-like C-terminal lobe domain-containing protein</fullName>
    </recommendedName>
</protein>
<dbReference type="GO" id="GO:0051603">
    <property type="term" value="P:proteolysis involved in protein catabolic process"/>
    <property type="evidence" value="ECO:0007669"/>
    <property type="project" value="TreeGrafter"/>
</dbReference>
<feature type="non-terminal residue" evidence="3">
    <location>
        <position position="1"/>
    </location>
</feature>
<evidence type="ECO:0000313" key="3">
    <source>
        <dbReference type="EMBL" id="OCL13765.1"/>
    </source>
</evidence>
<dbReference type="PANTHER" id="PTHR43690:SF18">
    <property type="entry name" value="INSULIN-DEGRADING ENZYME-RELATED"/>
    <property type="match status" value="1"/>
</dbReference>
<sequence length="214" mass="24765">IKPRKLAPGQWTVRRSLVLPPSSNFVYHRRLKDPANVNHCIQYSLYLGNSADRDLRAKILLLAQMTNEPAFNQLRTIEQLGYIVFSGASFSDSWAGYSILVQSEKDCQYLEGRIEHFLNTFEKTLDEMSEEDFEGHKRAVSNKRIEKLHNLTQESNRFWKHTSSDAYDFFQADEDARHVEALTKVDLQVMYADYFLPSSPHRAKISVHLIAQAK</sequence>
<proteinExistence type="predicted"/>